<evidence type="ECO:0000313" key="2">
    <source>
        <dbReference type="EMBL" id="CAD8087935.1"/>
    </source>
</evidence>
<proteinExistence type="predicted"/>
<reference evidence="2" key="1">
    <citation type="submission" date="2021-01" db="EMBL/GenBank/DDBJ databases">
        <authorList>
            <consortium name="Genoscope - CEA"/>
            <person name="William W."/>
        </authorList>
    </citation>
    <scope>NUCLEOTIDE SEQUENCE</scope>
</reference>
<evidence type="ECO:0000313" key="3">
    <source>
        <dbReference type="Proteomes" id="UP000688137"/>
    </source>
</evidence>
<accession>A0A8S1NFY9</accession>
<dbReference type="Proteomes" id="UP000688137">
    <property type="component" value="Unassembled WGS sequence"/>
</dbReference>
<sequence>MLLVLQTHFHQEYHHHKQNYLYTHLYLQITLIYIIWFLQFNQQGKEDICTICFAVTSRSYNLGNVKEDTVSSIGFIGTVNWLLMELQFLVIEAISDKKYIKYNFIASLHLLDERLFNQSGITILCQLENRFNQDRSIEENHYIVIVLRQTAIFKLDVKMAVTIMEYICHIIYCLTIMGKRCSYQSQHKKQFL</sequence>
<keyword evidence="1" id="KW-0472">Membrane</keyword>
<evidence type="ECO:0000256" key="1">
    <source>
        <dbReference type="SAM" id="Phobius"/>
    </source>
</evidence>
<comment type="caution">
    <text evidence="2">The sequence shown here is derived from an EMBL/GenBank/DDBJ whole genome shotgun (WGS) entry which is preliminary data.</text>
</comment>
<keyword evidence="3" id="KW-1185">Reference proteome</keyword>
<name>A0A8S1NFY9_PARPR</name>
<keyword evidence="1" id="KW-0812">Transmembrane</keyword>
<protein>
    <recommendedName>
        <fullName evidence="4">Transmembrane protein</fullName>
    </recommendedName>
</protein>
<organism evidence="2 3">
    <name type="scientific">Paramecium primaurelia</name>
    <dbReference type="NCBI Taxonomy" id="5886"/>
    <lineage>
        <taxon>Eukaryota</taxon>
        <taxon>Sar</taxon>
        <taxon>Alveolata</taxon>
        <taxon>Ciliophora</taxon>
        <taxon>Intramacronucleata</taxon>
        <taxon>Oligohymenophorea</taxon>
        <taxon>Peniculida</taxon>
        <taxon>Parameciidae</taxon>
        <taxon>Paramecium</taxon>
    </lineage>
</organism>
<dbReference type="AlphaFoldDB" id="A0A8S1NFY9"/>
<dbReference type="EMBL" id="CAJJDM010000083">
    <property type="protein sequence ID" value="CAD8087935.1"/>
    <property type="molecule type" value="Genomic_DNA"/>
</dbReference>
<feature type="transmembrane region" description="Helical" evidence="1">
    <location>
        <begin position="20"/>
        <end position="38"/>
    </location>
</feature>
<evidence type="ECO:0008006" key="4">
    <source>
        <dbReference type="Google" id="ProtNLM"/>
    </source>
</evidence>
<keyword evidence="1" id="KW-1133">Transmembrane helix</keyword>
<gene>
    <name evidence="2" type="ORF">PPRIM_AZ9-3.1.T0800002</name>
</gene>